<feature type="chain" id="PRO_5033016771" description="T9SS type A sorting domain-containing protein" evidence="1">
    <location>
        <begin position="32"/>
        <end position="384"/>
    </location>
</feature>
<dbReference type="Gene3D" id="2.60.120.1620">
    <property type="match status" value="1"/>
</dbReference>
<evidence type="ECO:0000313" key="2">
    <source>
        <dbReference type="EMBL" id="MBB4079253.1"/>
    </source>
</evidence>
<dbReference type="Proteomes" id="UP000576209">
    <property type="component" value="Unassembled WGS sequence"/>
</dbReference>
<accession>A0A840E5L7</accession>
<comment type="caution">
    <text evidence="2">The sequence shown here is derived from an EMBL/GenBank/DDBJ whole genome shotgun (WGS) entry which is preliminary data.</text>
</comment>
<evidence type="ECO:0000313" key="3">
    <source>
        <dbReference type="Proteomes" id="UP000576209"/>
    </source>
</evidence>
<gene>
    <name evidence="2" type="ORF">GGR28_001873</name>
</gene>
<reference evidence="2 3" key="1">
    <citation type="submission" date="2020-08" db="EMBL/GenBank/DDBJ databases">
        <title>Genomic Encyclopedia of Type Strains, Phase IV (KMG-IV): sequencing the most valuable type-strain genomes for metagenomic binning, comparative biology and taxonomic classification.</title>
        <authorList>
            <person name="Goeker M."/>
        </authorList>
    </citation>
    <scope>NUCLEOTIDE SEQUENCE [LARGE SCALE GENOMIC DNA]</scope>
    <source>
        <strain evidence="2 3">DSM 105137</strain>
    </source>
</reference>
<sequence length="384" mass="42804">MVSLFTRAYFRTRRWCAVLSIALTCVAQVAAQADPSNVYTQDAGPDKLVSIPLEHPTRKIATEIGSIFYNWIEASDATAQDGAYTSVPNNDLPILPAILGESPTVEYDVNFVSTGIHYLYFRHRSPNGNDNSLHVFFDDVLVETHEFTVNPENVWEIEALTATINIASTGLHTVQILMREDGTSIDHLTISDNVDLFAASLPLDLLSFQGKANSSTNLLRWTTAHEENTDRFVVQRFINHKWATVGVKKALNKGDRLITYEWEDPHPDPTSLYRLQNYDLDGSFTLSNTIVVNADISANRANVLLYPNPARERVSVRLGEHAMQSVVLILSNTAGQRVLERQYEARADLHDIDLGLEGLVPGTYLVGGMVDGKRLSPQKLLVRK</sequence>
<keyword evidence="3" id="KW-1185">Reference proteome</keyword>
<feature type="signal peptide" evidence="1">
    <location>
        <begin position="1"/>
        <end position="31"/>
    </location>
</feature>
<evidence type="ECO:0000256" key="1">
    <source>
        <dbReference type="SAM" id="SignalP"/>
    </source>
</evidence>
<dbReference type="EMBL" id="JACIFF010000004">
    <property type="protein sequence ID" value="MBB4079253.1"/>
    <property type="molecule type" value="Genomic_DNA"/>
</dbReference>
<protein>
    <recommendedName>
        <fullName evidence="4">T9SS type A sorting domain-containing protein</fullName>
    </recommendedName>
</protein>
<dbReference type="AlphaFoldDB" id="A0A840E5L7"/>
<proteinExistence type="predicted"/>
<dbReference type="InterPro" id="IPR008979">
    <property type="entry name" value="Galactose-bd-like_sf"/>
</dbReference>
<organism evidence="2 3">
    <name type="scientific">Neolewinella aquimaris</name>
    <dbReference type="NCBI Taxonomy" id="1835722"/>
    <lineage>
        <taxon>Bacteria</taxon>
        <taxon>Pseudomonadati</taxon>
        <taxon>Bacteroidota</taxon>
        <taxon>Saprospiria</taxon>
        <taxon>Saprospirales</taxon>
        <taxon>Lewinellaceae</taxon>
        <taxon>Neolewinella</taxon>
    </lineage>
</organism>
<name>A0A840E5L7_9BACT</name>
<keyword evidence="1" id="KW-0732">Signal</keyword>
<dbReference type="SUPFAM" id="SSF49785">
    <property type="entry name" value="Galactose-binding domain-like"/>
    <property type="match status" value="1"/>
</dbReference>
<evidence type="ECO:0008006" key="4">
    <source>
        <dbReference type="Google" id="ProtNLM"/>
    </source>
</evidence>
<dbReference type="RefSeq" id="WP_183495506.1">
    <property type="nucleotide sequence ID" value="NZ_JACIFF010000004.1"/>
</dbReference>